<proteinExistence type="predicted"/>
<feature type="region of interest" description="Disordered" evidence="1">
    <location>
        <begin position="57"/>
        <end position="94"/>
    </location>
</feature>
<protein>
    <submittedName>
        <fullName evidence="2">Uncharacterized protein</fullName>
    </submittedName>
</protein>
<organism evidence="2 3">
    <name type="scientific">Hyaloscypha hepaticicola</name>
    <dbReference type="NCBI Taxonomy" id="2082293"/>
    <lineage>
        <taxon>Eukaryota</taxon>
        <taxon>Fungi</taxon>
        <taxon>Dikarya</taxon>
        <taxon>Ascomycota</taxon>
        <taxon>Pezizomycotina</taxon>
        <taxon>Leotiomycetes</taxon>
        <taxon>Helotiales</taxon>
        <taxon>Hyaloscyphaceae</taxon>
        <taxon>Hyaloscypha</taxon>
    </lineage>
</organism>
<gene>
    <name evidence="2" type="ORF">NA56DRAFT_700293</name>
</gene>
<dbReference type="Proteomes" id="UP000235672">
    <property type="component" value="Unassembled WGS sequence"/>
</dbReference>
<sequence length="138" mass="14868">MSPFPNLSTQSWPEQYAVSCLGDVNSLQSSTIPLSMADQMGAAHTYQLIPTPLATMTPILSTSSTSESSNQSSSLSPHEELTPSPSPSTSSKTYICSTCQPHRSYCTPQLLNVTKRRIPNPSHAKTLAATNASRRIEI</sequence>
<dbReference type="AlphaFoldDB" id="A0A2J6QEG4"/>
<accession>A0A2J6QEG4</accession>
<keyword evidence="3" id="KW-1185">Reference proteome</keyword>
<reference evidence="2 3" key="1">
    <citation type="submission" date="2016-05" db="EMBL/GenBank/DDBJ databases">
        <title>A degradative enzymes factory behind the ericoid mycorrhizal symbiosis.</title>
        <authorList>
            <consortium name="DOE Joint Genome Institute"/>
            <person name="Martino E."/>
            <person name="Morin E."/>
            <person name="Grelet G."/>
            <person name="Kuo A."/>
            <person name="Kohler A."/>
            <person name="Daghino S."/>
            <person name="Barry K."/>
            <person name="Choi C."/>
            <person name="Cichocki N."/>
            <person name="Clum A."/>
            <person name="Copeland A."/>
            <person name="Hainaut M."/>
            <person name="Haridas S."/>
            <person name="Labutti K."/>
            <person name="Lindquist E."/>
            <person name="Lipzen A."/>
            <person name="Khouja H.-R."/>
            <person name="Murat C."/>
            <person name="Ohm R."/>
            <person name="Olson A."/>
            <person name="Spatafora J."/>
            <person name="Veneault-Fourrey C."/>
            <person name="Henrissat B."/>
            <person name="Grigoriev I."/>
            <person name="Martin F."/>
            <person name="Perotto S."/>
        </authorList>
    </citation>
    <scope>NUCLEOTIDE SEQUENCE [LARGE SCALE GENOMIC DNA]</scope>
    <source>
        <strain evidence="2 3">UAMH 7357</strain>
    </source>
</reference>
<evidence type="ECO:0000256" key="1">
    <source>
        <dbReference type="SAM" id="MobiDB-lite"/>
    </source>
</evidence>
<feature type="compositionally biased region" description="Low complexity" evidence="1">
    <location>
        <begin position="60"/>
        <end position="76"/>
    </location>
</feature>
<evidence type="ECO:0000313" key="3">
    <source>
        <dbReference type="Proteomes" id="UP000235672"/>
    </source>
</evidence>
<name>A0A2J6QEG4_9HELO</name>
<evidence type="ECO:0000313" key="2">
    <source>
        <dbReference type="EMBL" id="PMD24647.1"/>
    </source>
</evidence>
<dbReference type="EMBL" id="KZ613472">
    <property type="protein sequence ID" value="PMD24647.1"/>
    <property type="molecule type" value="Genomic_DNA"/>
</dbReference>